<sequence length="44" mass="5073">MFTIALAISLLCLAVPVSVFVRMRLTERRVRAEIHARMSAYRHS</sequence>
<protein>
    <submittedName>
        <fullName evidence="1">Uncharacterized protein</fullName>
    </submittedName>
</protein>
<dbReference type="EMBL" id="FOBF01000038">
    <property type="protein sequence ID" value="SEN79955.1"/>
    <property type="molecule type" value="Genomic_DNA"/>
</dbReference>
<evidence type="ECO:0000313" key="2">
    <source>
        <dbReference type="Proteomes" id="UP000198953"/>
    </source>
</evidence>
<proteinExistence type="predicted"/>
<dbReference type="STRING" id="46177.SAMN05660976_08341"/>
<evidence type="ECO:0000313" key="1">
    <source>
        <dbReference type="EMBL" id="SEN79955.1"/>
    </source>
</evidence>
<dbReference type="RefSeq" id="WP_256257612.1">
    <property type="nucleotide sequence ID" value="NZ_FOBF01000038.1"/>
</dbReference>
<dbReference type="Proteomes" id="UP000198953">
    <property type="component" value="Unassembled WGS sequence"/>
</dbReference>
<dbReference type="AlphaFoldDB" id="A0A1H8JHM0"/>
<keyword evidence="2" id="KW-1185">Reference proteome</keyword>
<gene>
    <name evidence="1" type="ORF">SAMN05660976_08341</name>
</gene>
<accession>A0A1H8JHM0</accession>
<organism evidence="1 2">
    <name type="scientific">Nonomuraea pusilla</name>
    <dbReference type="NCBI Taxonomy" id="46177"/>
    <lineage>
        <taxon>Bacteria</taxon>
        <taxon>Bacillati</taxon>
        <taxon>Actinomycetota</taxon>
        <taxon>Actinomycetes</taxon>
        <taxon>Streptosporangiales</taxon>
        <taxon>Streptosporangiaceae</taxon>
        <taxon>Nonomuraea</taxon>
    </lineage>
</organism>
<reference evidence="1 2" key="1">
    <citation type="submission" date="2016-10" db="EMBL/GenBank/DDBJ databases">
        <authorList>
            <person name="de Groot N.N."/>
        </authorList>
    </citation>
    <scope>NUCLEOTIDE SEQUENCE [LARGE SCALE GENOMIC DNA]</scope>
    <source>
        <strain evidence="1 2">DSM 43357</strain>
    </source>
</reference>
<name>A0A1H8JHM0_9ACTN</name>